<proteinExistence type="inferred from homology"/>
<organism evidence="8 9">
    <name type="scientific">Mycoemilia scoparia</name>
    <dbReference type="NCBI Taxonomy" id="417184"/>
    <lineage>
        <taxon>Eukaryota</taxon>
        <taxon>Fungi</taxon>
        <taxon>Fungi incertae sedis</taxon>
        <taxon>Zoopagomycota</taxon>
        <taxon>Kickxellomycotina</taxon>
        <taxon>Kickxellomycetes</taxon>
        <taxon>Kickxellales</taxon>
        <taxon>Kickxellaceae</taxon>
        <taxon>Mycoemilia</taxon>
    </lineage>
</organism>
<evidence type="ECO:0000256" key="2">
    <source>
        <dbReference type="ARBA" id="ARBA00011038"/>
    </source>
</evidence>
<comment type="similarity">
    <text evidence="2 6">Belongs to the eukaryotic RPC34/RPC39 RNA polymerase subunit family.</text>
</comment>
<evidence type="ECO:0000256" key="7">
    <source>
        <dbReference type="SAM" id="MobiDB-lite"/>
    </source>
</evidence>
<dbReference type="SUPFAM" id="SSF46785">
    <property type="entry name" value="Winged helix' DNA-binding domain"/>
    <property type="match status" value="2"/>
</dbReference>
<dbReference type="InterPro" id="IPR036388">
    <property type="entry name" value="WH-like_DNA-bd_sf"/>
</dbReference>
<dbReference type="GO" id="GO:0006383">
    <property type="term" value="P:transcription by RNA polymerase III"/>
    <property type="evidence" value="ECO:0007669"/>
    <property type="project" value="UniProtKB-UniRule"/>
</dbReference>
<gene>
    <name evidence="8" type="primary">RPC34</name>
    <name evidence="8" type="ORF">H4219_005233</name>
</gene>
<dbReference type="OrthoDB" id="613763at2759"/>
<dbReference type="EMBL" id="JANBPU010000265">
    <property type="protein sequence ID" value="KAJ1913399.1"/>
    <property type="molecule type" value="Genomic_DNA"/>
</dbReference>
<dbReference type="GO" id="GO:0005654">
    <property type="term" value="C:nucleoplasm"/>
    <property type="evidence" value="ECO:0007669"/>
    <property type="project" value="UniProtKB-ARBA"/>
</dbReference>
<protein>
    <recommendedName>
        <fullName evidence="6">DNA-directed RNA polymerase III subunit RPC6</fullName>
        <shortName evidence="6">RNA polymerase III subunit C6</shortName>
    </recommendedName>
</protein>
<dbReference type="Pfam" id="PF05158">
    <property type="entry name" value="RNA_pol_Rpc34"/>
    <property type="match status" value="1"/>
</dbReference>
<evidence type="ECO:0000256" key="5">
    <source>
        <dbReference type="ARBA" id="ARBA00023242"/>
    </source>
</evidence>
<comment type="caution">
    <text evidence="8">The sequence shown here is derived from an EMBL/GenBank/DDBJ whole genome shotgun (WGS) entry which is preliminary data.</text>
</comment>
<feature type="region of interest" description="Disordered" evidence="7">
    <location>
        <begin position="257"/>
        <end position="277"/>
    </location>
</feature>
<keyword evidence="3 6" id="KW-0240">DNA-directed RNA polymerase</keyword>
<dbReference type="GO" id="GO:0005737">
    <property type="term" value="C:cytoplasm"/>
    <property type="evidence" value="ECO:0007669"/>
    <property type="project" value="UniProtKB-ARBA"/>
</dbReference>
<dbReference type="Proteomes" id="UP001150538">
    <property type="component" value="Unassembled WGS sequence"/>
</dbReference>
<dbReference type="GO" id="GO:0005666">
    <property type="term" value="C:RNA polymerase III complex"/>
    <property type="evidence" value="ECO:0007669"/>
    <property type="project" value="UniProtKB-UniRule"/>
</dbReference>
<evidence type="ECO:0000313" key="8">
    <source>
        <dbReference type="EMBL" id="KAJ1913399.1"/>
    </source>
</evidence>
<sequence>MAPPPPANDGLTKNERIFYDIACKQENGVTAEQLMELIPGIVAEDVANMVNKLSRRSMIEMCQLGGGLAYRGIKSEEQTKLSILTQDEQMVYRQIKESGNEGIWIRTIQKLTNLHQQVVSRCIKSLESKSLIKSVKSIKNPVKKLYMLIDVKPSQALTGGPWYTDQDLDVEFIDTLAQQIYKFIYSKSYPRHLPDAVFTAQHTAYPTTSQIRRYVMDNQISTVELDNKHIQELLDMLTFDGKIEPIVSSINMEGWGGRVGGGADNDDDDDDGDVGGDKTYKAIKLQQADSPLTDIPCGRCPISEFCSENGHISPSKCHYYQKWLQF</sequence>
<dbReference type="AlphaFoldDB" id="A0A9W7ZUR5"/>
<comment type="function">
    <text evidence="6">DNA-dependent RNA polymerase catalyzes the transcription of DNA into RNA using the four ribonucleoside triphosphates as substrates. Specific peripheric component of RNA polymerase III which synthesizes small RNAs, such as 5S rRNA and tRNAs.</text>
</comment>
<evidence type="ECO:0000256" key="6">
    <source>
        <dbReference type="PIRNR" id="PIRNR028763"/>
    </source>
</evidence>
<evidence type="ECO:0000256" key="1">
    <source>
        <dbReference type="ARBA" id="ARBA00004123"/>
    </source>
</evidence>
<evidence type="ECO:0000256" key="4">
    <source>
        <dbReference type="ARBA" id="ARBA00023163"/>
    </source>
</evidence>
<keyword evidence="9" id="KW-1185">Reference proteome</keyword>
<feature type="compositionally biased region" description="Acidic residues" evidence="7">
    <location>
        <begin position="264"/>
        <end position="274"/>
    </location>
</feature>
<dbReference type="PIRSF" id="PIRSF028763">
    <property type="entry name" value="RNA_pol_Rpc34"/>
    <property type="match status" value="1"/>
</dbReference>
<dbReference type="PANTHER" id="PTHR12780">
    <property type="entry name" value="RNA POLYMERASE III DNA DIRECTED , 39KD SUBUNIT-RELATED"/>
    <property type="match status" value="1"/>
</dbReference>
<dbReference type="Gene3D" id="1.10.10.10">
    <property type="entry name" value="Winged helix-like DNA-binding domain superfamily/Winged helix DNA-binding domain"/>
    <property type="match status" value="2"/>
</dbReference>
<evidence type="ECO:0000256" key="3">
    <source>
        <dbReference type="ARBA" id="ARBA00022478"/>
    </source>
</evidence>
<reference evidence="8" key="1">
    <citation type="submission" date="2022-07" db="EMBL/GenBank/DDBJ databases">
        <title>Phylogenomic reconstructions and comparative analyses of Kickxellomycotina fungi.</title>
        <authorList>
            <person name="Reynolds N.K."/>
            <person name="Stajich J.E."/>
            <person name="Barry K."/>
            <person name="Grigoriev I.V."/>
            <person name="Crous P."/>
            <person name="Smith M.E."/>
        </authorList>
    </citation>
    <scope>NUCLEOTIDE SEQUENCE</scope>
    <source>
        <strain evidence="8">NBRC 100468</strain>
    </source>
</reference>
<name>A0A9W7ZUR5_9FUNG</name>
<dbReference type="InterPro" id="IPR016049">
    <property type="entry name" value="RNA_pol_Rpc34-like"/>
</dbReference>
<accession>A0A9W7ZUR5</accession>
<keyword evidence="4 6" id="KW-0804">Transcription</keyword>
<evidence type="ECO:0000313" key="9">
    <source>
        <dbReference type="Proteomes" id="UP001150538"/>
    </source>
</evidence>
<keyword evidence="5 6" id="KW-0539">Nucleus</keyword>
<dbReference type="InterPro" id="IPR036390">
    <property type="entry name" value="WH_DNA-bd_sf"/>
</dbReference>
<dbReference type="FunFam" id="1.10.10.10:FF:000116">
    <property type="entry name" value="DNA-directed RNA polymerase III subunit RPC6"/>
    <property type="match status" value="1"/>
</dbReference>
<comment type="subcellular location">
    <subcellularLocation>
        <location evidence="1 6">Nucleus</location>
    </subcellularLocation>
</comment>
<dbReference type="InterPro" id="IPR007832">
    <property type="entry name" value="RNA_pol_Rpc34"/>
</dbReference>